<dbReference type="EMBL" id="LSRX01001281">
    <property type="protein sequence ID" value="OLP81425.1"/>
    <property type="molecule type" value="Genomic_DNA"/>
</dbReference>
<organism evidence="2 3">
    <name type="scientific">Symbiodinium microadriaticum</name>
    <name type="common">Dinoflagellate</name>
    <name type="synonym">Zooxanthella microadriatica</name>
    <dbReference type="NCBI Taxonomy" id="2951"/>
    <lineage>
        <taxon>Eukaryota</taxon>
        <taxon>Sar</taxon>
        <taxon>Alveolata</taxon>
        <taxon>Dinophyceae</taxon>
        <taxon>Suessiales</taxon>
        <taxon>Symbiodiniaceae</taxon>
        <taxon>Symbiodinium</taxon>
    </lineage>
</organism>
<feature type="region of interest" description="Disordered" evidence="1">
    <location>
        <begin position="150"/>
        <end position="213"/>
    </location>
</feature>
<evidence type="ECO:0000313" key="2">
    <source>
        <dbReference type="EMBL" id="OLP81425.1"/>
    </source>
</evidence>
<comment type="caution">
    <text evidence="2">The sequence shown here is derived from an EMBL/GenBank/DDBJ whole genome shotgun (WGS) entry which is preliminary data.</text>
</comment>
<evidence type="ECO:0000256" key="1">
    <source>
        <dbReference type="SAM" id="MobiDB-lite"/>
    </source>
</evidence>
<feature type="compositionally biased region" description="Polar residues" evidence="1">
    <location>
        <begin position="197"/>
        <end position="213"/>
    </location>
</feature>
<gene>
    <name evidence="2" type="ORF">AK812_SmicGene38033</name>
</gene>
<dbReference type="AlphaFoldDB" id="A0A1Q9CES6"/>
<feature type="region of interest" description="Disordered" evidence="1">
    <location>
        <begin position="1"/>
        <end position="65"/>
    </location>
</feature>
<keyword evidence="3" id="KW-1185">Reference proteome</keyword>
<proteinExistence type="predicted"/>
<dbReference type="Proteomes" id="UP000186817">
    <property type="component" value="Unassembled WGS sequence"/>
</dbReference>
<feature type="compositionally biased region" description="Basic and acidic residues" evidence="1">
    <location>
        <begin position="168"/>
        <end position="186"/>
    </location>
</feature>
<protein>
    <submittedName>
        <fullName evidence="2">Uncharacterized protein</fullName>
    </submittedName>
</protein>
<name>A0A1Q9CES6_SYMMI</name>
<sequence length="213" mass="23730">MVLPRDEMDLDDQVFFGHMGPVKRETETEAKGHGDVPLHEERRSGHGSSAMPSGREVESNERGDTRQAELLAEAGFPSSERLSETSKTPVAMEHAKSLGWVDGDQTWKILRWNPTQQHLEVEPVPTTDLVTQIVPVRKAITEETLLRPKSIRRRPQNASSFRWPSRFAQKERRSGVPTRRGLDNRHGARWAAGSGETVHSSTTCSGTTPECGS</sequence>
<accession>A0A1Q9CES6</accession>
<reference evidence="2 3" key="1">
    <citation type="submission" date="2016-02" db="EMBL/GenBank/DDBJ databases">
        <title>Genome analysis of coral dinoflagellate symbionts highlights evolutionary adaptations to a symbiotic lifestyle.</title>
        <authorList>
            <person name="Aranda M."/>
            <person name="Li Y."/>
            <person name="Liew Y.J."/>
            <person name="Baumgarten S."/>
            <person name="Simakov O."/>
            <person name="Wilson M."/>
            <person name="Piel J."/>
            <person name="Ashoor H."/>
            <person name="Bougouffa S."/>
            <person name="Bajic V.B."/>
            <person name="Ryu T."/>
            <person name="Ravasi T."/>
            <person name="Bayer T."/>
            <person name="Micklem G."/>
            <person name="Kim H."/>
            <person name="Bhak J."/>
            <person name="Lajeunesse T.C."/>
            <person name="Voolstra C.R."/>
        </authorList>
    </citation>
    <scope>NUCLEOTIDE SEQUENCE [LARGE SCALE GENOMIC DNA]</scope>
    <source>
        <strain evidence="2 3">CCMP2467</strain>
    </source>
</reference>
<feature type="compositionally biased region" description="Basic and acidic residues" evidence="1">
    <location>
        <begin position="22"/>
        <end position="44"/>
    </location>
</feature>
<feature type="compositionally biased region" description="Basic and acidic residues" evidence="1">
    <location>
        <begin position="55"/>
        <end position="65"/>
    </location>
</feature>
<evidence type="ECO:0000313" key="3">
    <source>
        <dbReference type="Proteomes" id="UP000186817"/>
    </source>
</evidence>